<reference evidence="2" key="1">
    <citation type="submission" date="2022-10" db="EMBL/GenBank/DDBJ databases">
        <title>Comparative genomic analysis of Cohnella hashimotonis sp. nov., isolated from the International Space Station.</title>
        <authorList>
            <person name="Simpson A."/>
            <person name="Venkateswaran K."/>
        </authorList>
    </citation>
    <scope>NUCLEOTIDE SEQUENCE</scope>
    <source>
        <strain evidence="2">DSM 28161</strain>
    </source>
</reference>
<accession>A0A9X4L075</accession>
<evidence type="ECO:0000313" key="3">
    <source>
        <dbReference type="Proteomes" id="UP001153404"/>
    </source>
</evidence>
<keyword evidence="1" id="KW-0732">Signal</keyword>
<dbReference type="EMBL" id="JAPDIA010000009">
    <property type="protein sequence ID" value="MDG0813803.1"/>
    <property type="molecule type" value="Genomic_DNA"/>
</dbReference>
<dbReference type="Gene3D" id="2.60.120.260">
    <property type="entry name" value="Galactose-binding domain-like"/>
    <property type="match status" value="1"/>
</dbReference>
<dbReference type="SUPFAM" id="SSF51126">
    <property type="entry name" value="Pectin lyase-like"/>
    <property type="match status" value="1"/>
</dbReference>
<dbReference type="InterPro" id="IPR011050">
    <property type="entry name" value="Pectin_lyase_fold/virulence"/>
</dbReference>
<feature type="chain" id="PRO_5040833510" evidence="1">
    <location>
        <begin position="32"/>
        <end position="711"/>
    </location>
</feature>
<dbReference type="RefSeq" id="WP_277538257.1">
    <property type="nucleotide sequence ID" value="NZ_JAPDIA010000009.1"/>
</dbReference>
<dbReference type="Gene3D" id="2.160.20.10">
    <property type="entry name" value="Single-stranded right-handed beta-helix, Pectin lyase-like"/>
    <property type="match status" value="1"/>
</dbReference>
<keyword evidence="3" id="KW-1185">Reference proteome</keyword>
<gene>
    <name evidence="2" type="ORF">OMP40_34370</name>
</gene>
<proteinExistence type="predicted"/>
<dbReference type="AlphaFoldDB" id="A0A9X4L075"/>
<evidence type="ECO:0000313" key="2">
    <source>
        <dbReference type="EMBL" id="MDG0813803.1"/>
    </source>
</evidence>
<feature type="signal peptide" evidence="1">
    <location>
        <begin position="1"/>
        <end position="31"/>
    </location>
</feature>
<organism evidence="2 3">
    <name type="scientific">Cohnella rhizosphaerae</name>
    <dbReference type="NCBI Taxonomy" id="1457232"/>
    <lineage>
        <taxon>Bacteria</taxon>
        <taxon>Bacillati</taxon>
        <taxon>Bacillota</taxon>
        <taxon>Bacilli</taxon>
        <taxon>Bacillales</taxon>
        <taxon>Paenibacillaceae</taxon>
        <taxon>Cohnella</taxon>
    </lineage>
</organism>
<evidence type="ECO:0000256" key="1">
    <source>
        <dbReference type="SAM" id="SignalP"/>
    </source>
</evidence>
<dbReference type="Proteomes" id="UP001153404">
    <property type="component" value="Unassembled WGS sequence"/>
</dbReference>
<comment type="caution">
    <text evidence="2">The sequence shown here is derived from an EMBL/GenBank/DDBJ whole genome shotgun (WGS) entry which is preliminary data.</text>
</comment>
<sequence>MMGKKTICLLGFTAAFALLLLFNVRSGEAAAATYYVSDSAGNDANSGTSATAPWKTLSKVSAATFSPGDQVLLKTGDTWTGQTLTLHGEGTAAAPITLSAYGTGAKPVIAPGIVDAICISLNGVGGWTIAGLELQNAMTGIMLTYNDVYDKSHIVIDNMIFLHMNHTYNSAPETYNHVSAGVDVRGLQPWPGGVPGDATDFSIKRTALDGFSLTNSSFYDCDTANFFGRVGTGYMHEVNAPAIKNVVMSNLYAENGGMWGFDFHWIDGGTISNLRVNGLGTAYNPFGVGGIIVQVCRNLTFDGGELANIRRNTAAYDGVGFDYEGANDHITLRNYYIHDTDAEGVFIFNNAGVNTNMVMENNTIANYAKNPGVADENYAVRILGNSTGTVQNNQFVNFKPSAGTFNAMPSTLAFSGNETYGTQDWDFNVAATSADYQQWIMANELAGSVSGGVLTLTSTGGDPYMISAEGLGLSASNRYFKIRLKNNTSATQAEVFFKTNADAVFTAAKSKTFAIAPNMTGYADYVVDLGTVGGWSGTIKQLRLDPFANTGTMNIDRISLTDASGGVTMANAGFEAPVTANYAYGPIASGWTFANYTGVQRNGSDFGAQAAPDGVQTAFIQHDAAFEQSVSLNAGMHTVGFKAAMRTNFGGRQTFDVYFDNRKIGTFSPSTGAFAPFETRAFYATAGTHTIKFKGATTGDNTAFVDSVVVQ</sequence>
<name>A0A9X4L075_9BACL</name>
<protein>
    <submittedName>
        <fullName evidence="2">Right-handed parallel beta-helix repeat-containing protein</fullName>
    </submittedName>
</protein>
<dbReference type="InterPro" id="IPR012334">
    <property type="entry name" value="Pectin_lyas_fold"/>
</dbReference>